<sequence>MCRYIMTFAEYSCGHQYPLRRQRVDCNRSWCALSTSHNEEEHNHRQCATELNPDLNLVMPGFCYPHPCNLCLGRPPTRGNGRSGVRMGPNGWASDSESSDESGGSPEEVTVNGA</sequence>
<evidence type="ECO:0000313" key="2">
    <source>
        <dbReference type="EMBL" id="EMD37256.1"/>
    </source>
</evidence>
<dbReference type="Proteomes" id="UP000016930">
    <property type="component" value="Unassembled WGS sequence"/>
</dbReference>
<feature type="region of interest" description="Disordered" evidence="1">
    <location>
        <begin position="79"/>
        <end position="114"/>
    </location>
</feature>
<organism evidence="2 3">
    <name type="scientific">Ceriporiopsis subvermispora (strain B)</name>
    <name type="common">White-rot fungus</name>
    <name type="synonym">Gelatoporia subvermispora</name>
    <dbReference type="NCBI Taxonomy" id="914234"/>
    <lineage>
        <taxon>Eukaryota</taxon>
        <taxon>Fungi</taxon>
        <taxon>Dikarya</taxon>
        <taxon>Basidiomycota</taxon>
        <taxon>Agaricomycotina</taxon>
        <taxon>Agaricomycetes</taxon>
        <taxon>Polyporales</taxon>
        <taxon>Gelatoporiaceae</taxon>
        <taxon>Gelatoporia</taxon>
    </lineage>
</organism>
<name>M2REJ5_CERS8</name>
<evidence type="ECO:0000313" key="3">
    <source>
        <dbReference type="Proteomes" id="UP000016930"/>
    </source>
</evidence>
<gene>
    <name evidence="2" type="ORF">CERSUDRAFT_113912</name>
</gene>
<evidence type="ECO:0000256" key="1">
    <source>
        <dbReference type="SAM" id="MobiDB-lite"/>
    </source>
</evidence>
<dbReference type="HOGENOM" id="CLU_2120808_0_0_1"/>
<accession>M2REJ5</accession>
<dbReference type="AlphaFoldDB" id="M2REJ5"/>
<keyword evidence="3" id="KW-1185">Reference proteome</keyword>
<dbReference type="EMBL" id="KB445796">
    <property type="protein sequence ID" value="EMD37256.1"/>
    <property type="molecule type" value="Genomic_DNA"/>
</dbReference>
<reference evidence="2 3" key="1">
    <citation type="journal article" date="2012" name="Proc. Natl. Acad. Sci. U.S.A.">
        <title>Comparative genomics of Ceriporiopsis subvermispora and Phanerochaete chrysosporium provide insight into selective ligninolysis.</title>
        <authorList>
            <person name="Fernandez-Fueyo E."/>
            <person name="Ruiz-Duenas F.J."/>
            <person name="Ferreira P."/>
            <person name="Floudas D."/>
            <person name="Hibbett D.S."/>
            <person name="Canessa P."/>
            <person name="Larrondo L.F."/>
            <person name="James T.Y."/>
            <person name="Seelenfreund D."/>
            <person name="Lobos S."/>
            <person name="Polanco R."/>
            <person name="Tello M."/>
            <person name="Honda Y."/>
            <person name="Watanabe T."/>
            <person name="Watanabe T."/>
            <person name="Ryu J.S."/>
            <person name="Kubicek C.P."/>
            <person name="Schmoll M."/>
            <person name="Gaskell J."/>
            <person name="Hammel K.E."/>
            <person name="St John F.J."/>
            <person name="Vanden Wymelenberg A."/>
            <person name="Sabat G."/>
            <person name="Splinter BonDurant S."/>
            <person name="Syed K."/>
            <person name="Yadav J.S."/>
            <person name="Doddapaneni H."/>
            <person name="Subramanian V."/>
            <person name="Lavin J.L."/>
            <person name="Oguiza J.A."/>
            <person name="Perez G."/>
            <person name="Pisabarro A.G."/>
            <person name="Ramirez L."/>
            <person name="Santoyo F."/>
            <person name="Master E."/>
            <person name="Coutinho P.M."/>
            <person name="Henrissat B."/>
            <person name="Lombard V."/>
            <person name="Magnuson J.K."/>
            <person name="Kuees U."/>
            <person name="Hori C."/>
            <person name="Igarashi K."/>
            <person name="Samejima M."/>
            <person name="Held B.W."/>
            <person name="Barry K.W."/>
            <person name="LaButti K.M."/>
            <person name="Lapidus A."/>
            <person name="Lindquist E.A."/>
            <person name="Lucas S.M."/>
            <person name="Riley R."/>
            <person name="Salamov A.A."/>
            <person name="Hoffmeister D."/>
            <person name="Schwenk D."/>
            <person name="Hadar Y."/>
            <person name="Yarden O."/>
            <person name="de Vries R.P."/>
            <person name="Wiebenga A."/>
            <person name="Stenlid J."/>
            <person name="Eastwood D."/>
            <person name="Grigoriev I.V."/>
            <person name="Berka R.M."/>
            <person name="Blanchette R.A."/>
            <person name="Kersten P."/>
            <person name="Martinez A.T."/>
            <person name="Vicuna R."/>
            <person name="Cullen D."/>
        </authorList>
    </citation>
    <scope>NUCLEOTIDE SEQUENCE [LARGE SCALE GENOMIC DNA]</scope>
    <source>
        <strain evidence="2 3">B</strain>
    </source>
</reference>
<protein>
    <submittedName>
        <fullName evidence="2">Uncharacterized protein</fullName>
    </submittedName>
</protein>
<proteinExistence type="predicted"/>
<dbReference type="OrthoDB" id="3146759at2759"/>